<proteinExistence type="predicted"/>
<name>A0A9Y1BLG1_9ARCH</name>
<accession>A0A9Y1BLG1</accession>
<organism evidence="1">
    <name type="scientific">Candidatus Heimdallarchaeum aukensis</name>
    <dbReference type="NCBI Taxonomy" id="2876573"/>
    <lineage>
        <taxon>Archaea</taxon>
        <taxon>Promethearchaeati</taxon>
        <taxon>Candidatus Heimdallarchaeota</taxon>
        <taxon>Candidatus Heimdallarchaeia (ex Rinke et al. 2021) (nom. nud.)</taxon>
        <taxon>Candidatus Heimdallarchaeales</taxon>
        <taxon>Candidatus Heimdallarchaeaceae</taxon>
        <taxon>Candidatus Heimdallarchaeum</taxon>
    </lineage>
</organism>
<dbReference type="EMBL" id="CP084166">
    <property type="protein sequence ID" value="UJG41178.1"/>
    <property type="molecule type" value="Genomic_DNA"/>
</dbReference>
<gene>
    <name evidence="1" type="ORF">K9W45_01635</name>
</gene>
<protein>
    <submittedName>
        <fullName evidence="1">Uncharacterized protein</fullName>
    </submittedName>
</protein>
<sequence length="291" mass="34661">MFIFKRVKRRIILKRFFVTQNQLLSEFFEETEKALGKKITIIEFNEAFNPIIEKLNQIIENHSKSKILKKTMKKRWARILWRKKGKAKEIEKSLVNITAILDKLDFSIINNDLEEIEYLLEDIIEIDYAYEKLNKLKNAINSFDILLEKMLSVFNFYAILISNESIKNFDNLIVRIEKDSLRWKAEIDTYEILKEAIEERAERINRLKVFNDMLVKKESVSITEMMDKLDFENRENLEKWLLENVPANTILISREIIQFNKNVSKKEIAEAIDSLLKDYEKWVKQGVGKKT</sequence>
<evidence type="ECO:0000313" key="1">
    <source>
        <dbReference type="EMBL" id="UJG41178.1"/>
    </source>
</evidence>
<dbReference type="Proteomes" id="UP001201020">
    <property type="component" value="Chromosome"/>
</dbReference>
<reference evidence="1" key="1">
    <citation type="journal article" date="2022" name="Nat. Microbiol.">
        <title>Unique mobile elements and scalable gene flow at the prokaryote-eukaryote boundary revealed by circularized Asgard archaea genomes.</title>
        <authorList>
            <person name="Wu F."/>
            <person name="Speth D.R."/>
            <person name="Philosof A."/>
            <person name="Cremiere A."/>
            <person name="Narayanan A."/>
            <person name="Barco R.A."/>
            <person name="Connon S.A."/>
            <person name="Amend J.P."/>
            <person name="Antoshechkin I.A."/>
            <person name="Orphan V.J."/>
        </authorList>
    </citation>
    <scope>NUCLEOTIDE SEQUENCE</scope>
    <source>
        <strain evidence="1">PM71</strain>
    </source>
</reference>
<dbReference type="AlphaFoldDB" id="A0A9Y1BLG1"/>